<name>A0A4U2ZB72_9BACI</name>
<dbReference type="GO" id="GO:0016491">
    <property type="term" value="F:oxidoreductase activity"/>
    <property type="evidence" value="ECO:0007669"/>
    <property type="project" value="UniProtKB-KW"/>
</dbReference>
<keyword evidence="2" id="KW-0560">Oxidoreductase</keyword>
<dbReference type="RefSeq" id="WP_107894589.1">
    <property type="nucleotide sequence ID" value="NZ_PYWM01000004.1"/>
</dbReference>
<dbReference type="InterPro" id="IPR055170">
    <property type="entry name" value="GFO_IDH_MocA-like_dom"/>
</dbReference>
<dbReference type="PANTHER" id="PTHR42840">
    <property type="entry name" value="NAD(P)-BINDING ROSSMANN-FOLD SUPERFAMILY PROTEIN-RELATED"/>
    <property type="match status" value="1"/>
</dbReference>
<gene>
    <name evidence="5" type="ORF">FC756_04430</name>
</gene>
<comment type="similarity">
    <text evidence="1">Belongs to the Gfo/Idh/MocA family.</text>
</comment>
<comment type="caution">
    <text evidence="5">The sequence shown here is derived from an EMBL/GenBank/DDBJ whole genome shotgun (WGS) entry which is preliminary data.</text>
</comment>
<dbReference type="GO" id="GO:0000166">
    <property type="term" value="F:nucleotide binding"/>
    <property type="evidence" value="ECO:0007669"/>
    <property type="project" value="InterPro"/>
</dbReference>
<proteinExistence type="inferred from homology"/>
<dbReference type="EMBL" id="SZPU01000015">
    <property type="protein sequence ID" value="TKI71628.1"/>
    <property type="molecule type" value="Genomic_DNA"/>
</dbReference>
<evidence type="ECO:0000256" key="1">
    <source>
        <dbReference type="ARBA" id="ARBA00010928"/>
    </source>
</evidence>
<organism evidence="5 6">
    <name type="scientific">Lysinibacillus mangiferihumi</name>
    <dbReference type="NCBI Taxonomy" id="1130819"/>
    <lineage>
        <taxon>Bacteria</taxon>
        <taxon>Bacillati</taxon>
        <taxon>Bacillota</taxon>
        <taxon>Bacilli</taxon>
        <taxon>Bacillales</taxon>
        <taxon>Bacillaceae</taxon>
        <taxon>Lysinibacillus</taxon>
    </lineage>
</organism>
<feature type="domain" description="Gfo/Idh/MocA-like oxidoreductase N-terminal" evidence="3">
    <location>
        <begin position="2"/>
        <end position="121"/>
    </location>
</feature>
<evidence type="ECO:0000256" key="2">
    <source>
        <dbReference type="ARBA" id="ARBA00023002"/>
    </source>
</evidence>
<sequence>MLKVAVIGLGRLGRWHAINLRNIREIELMSVCDHSLEVAQSVANELNIPHFTNNVDDIMANESIEAVVIVTSTSTHYDIISKAVSANKAIFVEKPLTIDMEESLAIQQQIKQTNTFCQVGFMRRFDSDYVEAKKIIAAGGIGKPLYFKGISRDPVAPEGSFISRSGGLFIDMCIHDYDLARFLMDDEVKAVSSFGSNIKYPELAQYGDVDQGLTYLQFVNGATGDIEGSRCAYYGYDIRTEIIGSEGTLLIGSSRKNNVNILTKQGNLHEIIPAFPQRFEVAYVNELSAFACAVMDGKPSPVTVDDSLQALKIAYAATASFKAQGKTHTVKL</sequence>
<reference evidence="5 6" key="1">
    <citation type="submission" date="2019-04" db="EMBL/GenBank/DDBJ databases">
        <title>Lysinibacillus genome sequencing.</title>
        <authorList>
            <person name="Dunlap C."/>
        </authorList>
    </citation>
    <scope>NUCLEOTIDE SEQUENCE [LARGE SCALE GENOMIC DNA]</scope>
    <source>
        <strain evidence="5 6">CCTCC AB 2010389</strain>
    </source>
</reference>
<dbReference type="InterPro" id="IPR036291">
    <property type="entry name" value="NAD(P)-bd_dom_sf"/>
</dbReference>
<evidence type="ECO:0000259" key="4">
    <source>
        <dbReference type="Pfam" id="PF22725"/>
    </source>
</evidence>
<dbReference type="Proteomes" id="UP000308744">
    <property type="component" value="Unassembled WGS sequence"/>
</dbReference>
<dbReference type="Pfam" id="PF01408">
    <property type="entry name" value="GFO_IDH_MocA"/>
    <property type="match status" value="1"/>
</dbReference>
<protein>
    <submittedName>
        <fullName evidence="5">Oxidoreductase</fullName>
    </submittedName>
</protein>
<dbReference type="Gene3D" id="3.30.360.10">
    <property type="entry name" value="Dihydrodipicolinate Reductase, domain 2"/>
    <property type="match status" value="1"/>
</dbReference>
<dbReference type="Pfam" id="PF22725">
    <property type="entry name" value="GFO_IDH_MocA_C3"/>
    <property type="match status" value="1"/>
</dbReference>
<evidence type="ECO:0000313" key="5">
    <source>
        <dbReference type="EMBL" id="TKI71628.1"/>
    </source>
</evidence>
<dbReference type="InterPro" id="IPR000683">
    <property type="entry name" value="Gfo/Idh/MocA-like_OxRdtase_N"/>
</dbReference>
<dbReference type="Gene3D" id="3.40.50.720">
    <property type="entry name" value="NAD(P)-binding Rossmann-like Domain"/>
    <property type="match status" value="1"/>
</dbReference>
<accession>A0A4U2ZB72</accession>
<dbReference type="PANTHER" id="PTHR42840:SF3">
    <property type="entry name" value="BINDING ROSSMANN FOLD OXIDOREDUCTASE, PUTATIVE (AFU_ORTHOLOGUE AFUA_2G10240)-RELATED"/>
    <property type="match status" value="1"/>
</dbReference>
<keyword evidence="6" id="KW-1185">Reference proteome</keyword>
<dbReference type="SUPFAM" id="SSF51735">
    <property type="entry name" value="NAD(P)-binding Rossmann-fold domains"/>
    <property type="match status" value="1"/>
</dbReference>
<dbReference type="SUPFAM" id="SSF55347">
    <property type="entry name" value="Glyceraldehyde-3-phosphate dehydrogenase-like, C-terminal domain"/>
    <property type="match status" value="1"/>
</dbReference>
<feature type="domain" description="GFO/IDH/MocA-like oxidoreductase" evidence="4">
    <location>
        <begin position="129"/>
        <end position="249"/>
    </location>
</feature>
<evidence type="ECO:0000313" key="6">
    <source>
        <dbReference type="Proteomes" id="UP000308744"/>
    </source>
</evidence>
<dbReference type="AlphaFoldDB" id="A0A4U2ZB72"/>
<evidence type="ECO:0000259" key="3">
    <source>
        <dbReference type="Pfam" id="PF01408"/>
    </source>
</evidence>